<comment type="caution">
    <text evidence="1">The sequence shown here is derived from an EMBL/GenBank/DDBJ whole genome shotgun (WGS) entry which is preliminary data.</text>
</comment>
<evidence type="ECO:0000313" key="2">
    <source>
        <dbReference type="Proteomes" id="UP001596058"/>
    </source>
</evidence>
<dbReference type="Proteomes" id="UP001596058">
    <property type="component" value="Unassembled WGS sequence"/>
</dbReference>
<name>A0ABW1CZZ2_9ACTN</name>
<dbReference type="RefSeq" id="WP_379520647.1">
    <property type="nucleotide sequence ID" value="NZ_JBHSPA010000062.1"/>
</dbReference>
<reference evidence="2" key="1">
    <citation type="journal article" date="2019" name="Int. J. Syst. Evol. Microbiol.">
        <title>The Global Catalogue of Microorganisms (GCM) 10K type strain sequencing project: providing services to taxonomists for standard genome sequencing and annotation.</title>
        <authorList>
            <consortium name="The Broad Institute Genomics Platform"/>
            <consortium name="The Broad Institute Genome Sequencing Center for Infectious Disease"/>
            <person name="Wu L."/>
            <person name="Ma J."/>
        </authorList>
    </citation>
    <scope>NUCLEOTIDE SEQUENCE [LARGE SCALE GENOMIC DNA]</scope>
    <source>
        <strain evidence="2">CCUG 53903</strain>
    </source>
</reference>
<sequence>MHSNKAIAELSGRIHTALRDGDLDAEPILELACLLEEHGVTTSATQELLARPLAHLTAADLTRLSRSLLNAAGFEPTFALTDLDIPRIAALPFSTRLRRRRAVECFLAL</sequence>
<proteinExistence type="predicted"/>
<dbReference type="EMBL" id="JBHSPA010000062">
    <property type="protein sequence ID" value="MFC5831169.1"/>
    <property type="molecule type" value="Genomic_DNA"/>
</dbReference>
<gene>
    <name evidence="1" type="ORF">ACFPZ3_45580</name>
</gene>
<protein>
    <submittedName>
        <fullName evidence="1">Uncharacterized protein</fullName>
    </submittedName>
</protein>
<evidence type="ECO:0000313" key="1">
    <source>
        <dbReference type="EMBL" id="MFC5831169.1"/>
    </source>
</evidence>
<keyword evidence="2" id="KW-1185">Reference proteome</keyword>
<organism evidence="1 2">
    <name type="scientific">Nonomuraea insulae</name>
    <dbReference type="NCBI Taxonomy" id="1616787"/>
    <lineage>
        <taxon>Bacteria</taxon>
        <taxon>Bacillati</taxon>
        <taxon>Actinomycetota</taxon>
        <taxon>Actinomycetes</taxon>
        <taxon>Streptosporangiales</taxon>
        <taxon>Streptosporangiaceae</taxon>
        <taxon>Nonomuraea</taxon>
    </lineage>
</organism>
<accession>A0ABW1CZZ2</accession>